<feature type="domain" description="Thioredoxin" evidence="8">
    <location>
        <begin position="36"/>
        <end position="192"/>
    </location>
</feature>
<feature type="active site" description="Cysteine sulfenic acid (-SOH) intermediate" evidence="6">
    <location>
        <position position="82"/>
    </location>
</feature>
<keyword evidence="2 7" id="KW-0575">Peroxidase</keyword>
<dbReference type="InterPro" id="IPR037944">
    <property type="entry name" value="PRX5-like"/>
</dbReference>
<dbReference type="InterPro" id="IPR036249">
    <property type="entry name" value="Thioredoxin-like_sf"/>
</dbReference>
<sequence length="192" mass="21093">MQVLQKISVHDVQFNHSIHYPFQIPSSHSSRKKKMAEVGKAVPSATIYFKSDKGIETVDAHEALSKGKNIVFGIPGAFTPTCTAQHVPGFEKHYDEIKQKGVDNVYCVAVNDAFVMEAWAQSMGAEKVTMWSDGNGEWTKKLGIELDGSGKGLGLRCKRFAMIVKDGVIEAFDVEQPGAFEVSKAEVVMTKL</sequence>
<dbReference type="CDD" id="cd03013">
    <property type="entry name" value="PRX5_like"/>
    <property type="match status" value="1"/>
</dbReference>
<protein>
    <recommendedName>
        <fullName evidence="8">Thioredoxin domain-containing protein</fullName>
    </recommendedName>
</protein>
<comment type="similarity">
    <text evidence="1 7">Belongs to the peroxiredoxin family. Prx5 subfamily.</text>
</comment>
<keyword evidence="3 7" id="KW-0049">Antioxidant</keyword>
<proteinExistence type="inferred from homology"/>
<evidence type="ECO:0000256" key="6">
    <source>
        <dbReference type="PIRSR" id="PIRSR637944-1"/>
    </source>
</evidence>
<evidence type="ECO:0000256" key="3">
    <source>
        <dbReference type="ARBA" id="ARBA00022862"/>
    </source>
</evidence>
<dbReference type="EMBL" id="HBIB01010629">
    <property type="protein sequence ID" value="CAE0244647.1"/>
    <property type="molecule type" value="Transcribed_RNA"/>
</dbReference>
<dbReference type="GO" id="GO:0045454">
    <property type="term" value="P:cell redox homeostasis"/>
    <property type="evidence" value="ECO:0007669"/>
    <property type="project" value="TreeGrafter"/>
</dbReference>
<keyword evidence="5 7" id="KW-0676">Redox-active center</keyword>
<dbReference type="Pfam" id="PF08534">
    <property type="entry name" value="Redoxin"/>
    <property type="match status" value="1"/>
</dbReference>
<dbReference type="Gene3D" id="3.40.30.10">
    <property type="entry name" value="Glutaredoxin"/>
    <property type="match status" value="1"/>
</dbReference>
<dbReference type="PANTHER" id="PTHR10430">
    <property type="entry name" value="PEROXIREDOXIN"/>
    <property type="match status" value="1"/>
</dbReference>
<comment type="function">
    <text evidence="7">Thiol-specific peroxidase that catalyzes the reduction of hydrogen peroxide and organic hydroperoxides to water and alcohols, respectively. Plays a role in cell protection against oxidative stress by detoxifying peroxides.</text>
</comment>
<dbReference type="SUPFAM" id="SSF52833">
    <property type="entry name" value="Thioredoxin-like"/>
    <property type="match status" value="1"/>
</dbReference>
<evidence type="ECO:0000256" key="5">
    <source>
        <dbReference type="ARBA" id="ARBA00023284"/>
    </source>
</evidence>
<evidence type="ECO:0000256" key="4">
    <source>
        <dbReference type="ARBA" id="ARBA00023002"/>
    </source>
</evidence>
<gene>
    <name evidence="9" type="ORF">PBIL07802_LOCUS6823</name>
</gene>
<evidence type="ECO:0000259" key="8">
    <source>
        <dbReference type="PROSITE" id="PS51352"/>
    </source>
</evidence>
<dbReference type="PANTHER" id="PTHR10430:SF16">
    <property type="entry name" value="PEROXIREDOXIN-5, MITOCHONDRIAL"/>
    <property type="match status" value="1"/>
</dbReference>
<keyword evidence="4 7" id="KW-0560">Oxidoreductase</keyword>
<dbReference type="FunFam" id="3.40.30.10:FF:000020">
    <property type="entry name" value="Peroxiredoxin"/>
    <property type="match status" value="1"/>
</dbReference>
<organism evidence="9">
    <name type="scientific">Palpitomonas bilix</name>
    <dbReference type="NCBI Taxonomy" id="652834"/>
    <lineage>
        <taxon>Eukaryota</taxon>
        <taxon>Eukaryota incertae sedis</taxon>
    </lineage>
</organism>
<dbReference type="InterPro" id="IPR013766">
    <property type="entry name" value="Thioredoxin_domain"/>
</dbReference>
<accession>A0A7S3D348</accession>
<dbReference type="GO" id="GO:0005737">
    <property type="term" value="C:cytoplasm"/>
    <property type="evidence" value="ECO:0007669"/>
    <property type="project" value="TreeGrafter"/>
</dbReference>
<dbReference type="GO" id="GO:0034599">
    <property type="term" value="P:cellular response to oxidative stress"/>
    <property type="evidence" value="ECO:0007669"/>
    <property type="project" value="InterPro"/>
</dbReference>
<evidence type="ECO:0000256" key="2">
    <source>
        <dbReference type="ARBA" id="ARBA00022559"/>
    </source>
</evidence>
<reference evidence="9" key="1">
    <citation type="submission" date="2021-01" db="EMBL/GenBank/DDBJ databases">
        <authorList>
            <person name="Corre E."/>
            <person name="Pelletier E."/>
            <person name="Niang G."/>
            <person name="Scheremetjew M."/>
            <person name="Finn R."/>
            <person name="Kale V."/>
            <person name="Holt S."/>
            <person name="Cochrane G."/>
            <person name="Meng A."/>
            <person name="Brown T."/>
            <person name="Cohen L."/>
        </authorList>
    </citation>
    <scope>NUCLEOTIDE SEQUENCE</scope>
    <source>
        <strain evidence="9">NIES-2562</strain>
    </source>
</reference>
<evidence type="ECO:0000256" key="7">
    <source>
        <dbReference type="RuleBase" id="RU366011"/>
    </source>
</evidence>
<dbReference type="GO" id="GO:0008379">
    <property type="term" value="F:thioredoxin peroxidase activity"/>
    <property type="evidence" value="ECO:0007669"/>
    <property type="project" value="InterPro"/>
</dbReference>
<evidence type="ECO:0000313" key="9">
    <source>
        <dbReference type="EMBL" id="CAE0244647.1"/>
    </source>
</evidence>
<dbReference type="PROSITE" id="PS51352">
    <property type="entry name" value="THIOREDOXIN_2"/>
    <property type="match status" value="1"/>
</dbReference>
<dbReference type="GO" id="GO:0042744">
    <property type="term" value="P:hydrogen peroxide catabolic process"/>
    <property type="evidence" value="ECO:0007669"/>
    <property type="project" value="TreeGrafter"/>
</dbReference>
<name>A0A7S3D348_9EUKA</name>
<dbReference type="AlphaFoldDB" id="A0A7S3D348"/>
<evidence type="ECO:0000256" key="1">
    <source>
        <dbReference type="ARBA" id="ARBA00010505"/>
    </source>
</evidence>
<dbReference type="InterPro" id="IPR013740">
    <property type="entry name" value="Redoxin"/>
</dbReference>